<feature type="compositionally biased region" description="Basic and acidic residues" evidence="7">
    <location>
        <begin position="137"/>
        <end position="146"/>
    </location>
</feature>
<comment type="caution">
    <text evidence="10">The sequence shown here is derived from an EMBL/GenBank/DDBJ whole genome shotgun (WGS) entry which is preliminary data.</text>
</comment>
<dbReference type="Gene3D" id="2.130.10.10">
    <property type="entry name" value="YVTN repeat-like/Quinoprotein amine dehydrogenase"/>
    <property type="match status" value="3"/>
</dbReference>
<dbReference type="GO" id="GO:0098703">
    <property type="term" value="P:calcium ion import across plasma membrane"/>
    <property type="evidence" value="ECO:0007669"/>
    <property type="project" value="TreeGrafter"/>
</dbReference>
<evidence type="ECO:0000256" key="4">
    <source>
        <dbReference type="ARBA" id="ARBA00022989"/>
    </source>
</evidence>
<evidence type="ECO:0000256" key="8">
    <source>
        <dbReference type="SAM" id="Phobius"/>
    </source>
</evidence>
<dbReference type="PANTHER" id="PTHR10582">
    <property type="entry name" value="TRANSIENT RECEPTOR POTENTIAL ION CHANNEL PROTEIN"/>
    <property type="match status" value="1"/>
</dbReference>
<gene>
    <name evidence="10" type="ORF">OSTQU699_LOCUS4035</name>
</gene>
<evidence type="ECO:0000259" key="9">
    <source>
        <dbReference type="Pfam" id="PF00520"/>
    </source>
</evidence>
<dbReference type="InterPro" id="IPR036322">
    <property type="entry name" value="WD40_repeat_dom_sf"/>
</dbReference>
<keyword evidence="5 8" id="KW-0472">Membrane</keyword>
<feature type="transmembrane region" description="Helical" evidence="8">
    <location>
        <begin position="1499"/>
        <end position="1521"/>
    </location>
</feature>
<evidence type="ECO:0000313" key="10">
    <source>
        <dbReference type="EMBL" id="CAD7698674.1"/>
    </source>
</evidence>
<feature type="domain" description="Ion transport" evidence="9">
    <location>
        <begin position="1354"/>
        <end position="1535"/>
    </location>
</feature>
<dbReference type="PROSITE" id="PS50082">
    <property type="entry name" value="WD_REPEATS_2"/>
    <property type="match status" value="1"/>
</dbReference>
<evidence type="ECO:0000256" key="1">
    <source>
        <dbReference type="ARBA" id="ARBA00004141"/>
    </source>
</evidence>
<keyword evidence="3" id="KW-0677">Repeat</keyword>
<feature type="repeat" description="WD" evidence="6">
    <location>
        <begin position="188"/>
        <end position="218"/>
    </location>
</feature>
<evidence type="ECO:0000313" key="11">
    <source>
        <dbReference type="Proteomes" id="UP000708148"/>
    </source>
</evidence>
<dbReference type="Gene3D" id="1.10.287.70">
    <property type="match status" value="1"/>
</dbReference>
<comment type="subcellular location">
    <subcellularLocation>
        <location evidence="1">Membrane</location>
        <topology evidence="1">Multi-pass membrane protein</topology>
    </subcellularLocation>
</comment>
<keyword evidence="2 8" id="KW-0812">Transmembrane</keyword>
<feature type="compositionally biased region" description="Basic and acidic residues" evidence="7">
    <location>
        <begin position="112"/>
        <end position="124"/>
    </location>
</feature>
<evidence type="ECO:0000256" key="7">
    <source>
        <dbReference type="SAM" id="MobiDB-lite"/>
    </source>
</evidence>
<name>A0A8S1IY04_9CHLO</name>
<evidence type="ECO:0000256" key="6">
    <source>
        <dbReference type="PROSITE-ProRule" id="PRU00221"/>
    </source>
</evidence>
<proteinExistence type="predicted"/>
<dbReference type="GO" id="GO:0005886">
    <property type="term" value="C:plasma membrane"/>
    <property type="evidence" value="ECO:0007669"/>
    <property type="project" value="TreeGrafter"/>
</dbReference>
<dbReference type="PANTHER" id="PTHR10582:SF2">
    <property type="entry name" value="INACTIVE"/>
    <property type="match status" value="1"/>
</dbReference>
<keyword evidence="11" id="KW-1185">Reference proteome</keyword>
<evidence type="ECO:0000256" key="5">
    <source>
        <dbReference type="ARBA" id="ARBA00023136"/>
    </source>
</evidence>
<dbReference type="OrthoDB" id="533508at2759"/>
<sequence>MPWNIREDLWNMAHLPVGLAHGTWQKLEKYMNRRKSQFDEMSLENLRCPRIINTTLSFFDDYRIVNGVPVFVLSPSQESVLNPDRHMDMAGHSLASHALESSLGSSFSRSLDGPHDSTARDALKRSPSSNECAALDRSLDSNERAAQHSSLGSRDSAAVDGLPDGSEHQQDPGPSPAGSPTYLPIMCSFSPDGLRFLTGSEDGKLQVWDAVHGKVVGVLKDALQKQVLLTQFFGRSNSDVIAVDMSGSMVRWNLTTGQVNVTEALRDISQTDEVTCASGVGLCSPAPPANSNSEKFDSSSVGRCKQATLLALNLRTRSDFRIGRKMGLKSNKSSSARRLHAMKAQGLHAAYIDVFALEGAQGVKREARLTVAWLPSTPYSVRCSRFSADGAGLLAVCSCSDENVNGRLVLWPEWRSPCVSFSLTGSMGSWSQDSSLVVTWEPAMKVSRRGKADVSGACFVWDVHGLKSQMQLRKRSSLGRPETEMAKAQLKELFPGQPELHPRYLANSSIVVRDRDAGRVLWAHFVHSSKGHRVAMCAMGRDISVSVCEAETGVLVHTMGTGIGRSPALARWVDAFSTGSNCIGMSSEGSWLALYVPEANKGCLFNVAHGLAFLDICLPDDLVLPYCYLRLSEEGKRMAMCAVEGSLLWDTRVLVGASKGRHMIHHSLPEVLTDESLLKSLGSVGDGESRADSGPITELVFSLDGNRLGVTRHESAVMHVMDFESEVLQLLRAEKSSAGRFEKFSFSRDGNRVVAAMNVGVVLLWELDREPGEHYEKAQLGILGSSPMPGALAIAFSFNEEGRETVVACEKGGTLAWIDEESCTAVDRIEVMASGECAACQFTADGRTATLLSQGNSIVVFDVVSRTERARTSFPFPLADLLPFPGSIASDGRLGVVGFEGAASMPVVARPGADVDTSTIDAMPEHMVVSEDGGWVLRDELVPLSGGVAADAVSQFSLVDEDAAESLTMAPLQGQAYSKVLDSYKIQGLERLAVSASGNRAACGEGNQIMVWTPFATRGAVPDYYTLCLSGQLDDAKAFEGVLQQHGAAVLNVIDGEGMSILLHAIEDEKVAVVKILLDHSLEMGTKMLFFSSLELAEGLYHSGQCRSALQLAVDRRSPEIAQMLIQAMYSGVVTPPVMAETFRKGLVPLGTVYPTVFLSAITAEGMPTTVGNLTVPESVFEDTGYVVTTTDQFMPGNQMINRMWNEMYSDVGPSADEVEVPALARVFPVPNVCGVGMKGLLRPLLLAKNIPDAAFSSQLVHCIITYKWQAYALKMLLNDLVIYSVYVAFFTAYSLVLGHDRDTPEKLSDIISTDAIGLVQAGLLLPCAILGGWNLSWEINQIRTNIGDHGMSGLTYWLNSKWNILDFASSFATTFVIPIVHFKATEIRAGPEIESVLVSVTAIVLYWKLLYYLQSFRQTGPLVVSIFEIIRDILFFLILFLAIQFGFGVAFFVTFRHNLDDEDVVEAFGTFDRSLLTTFGMMLGDFSIDLFYKPRAIVFPQLLFVTYMMTMMVLLLNLLISLMGDSFDRVKDNEETFFLKARASVIDDLESTATAEQKAALQASTSEFLHVVVPRNAPTLGKEGRQRKWMGKVTELEGRFKDAVGRSRETVMGHLAEELAGLKRDLKRRTDALAARIDRAMGDGSGPSQPPSDV</sequence>
<dbReference type="GO" id="GO:0005216">
    <property type="term" value="F:monoatomic ion channel activity"/>
    <property type="evidence" value="ECO:0007669"/>
    <property type="project" value="InterPro"/>
</dbReference>
<dbReference type="InterPro" id="IPR036770">
    <property type="entry name" value="Ankyrin_rpt-contain_sf"/>
</dbReference>
<dbReference type="InterPro" id="IPR024862">
    <property type="entry name" value="TRPV"/>
</dbReference>
<reference evidence="10" key="1">
    <citation type="submission" date="2020-12" db="EMBL/GenBank/DDBJ databases">
        <authorList>
            <person name="Iha C."/>
        </authorList>
    </citation>
    <scope>NUCLEOTIDE SEQUENCE</scope>
</reference>
<dbReference type="InterPro" id="IPR015943">
    <property type="entry name" value="WD40/YVTN_repeat-like_dom_sf"/>
</dbReference>
<dbReference type="SUPFAM" id="SSF50978">
    <property type="entry name" value="WD40 repeat-like"/>
    <property type="match status" value="1"/>
</dbReference>
<organism evidence="10 11">
    <name type="scientific">Ostreobium quekettii</name>
    <dbReference type="NCBI Taxonomy" id="121088"/>
    <lineage>
        <taxon>Eukaryota</taxon>
        <taxon>Viridiplantae</taxon>
        <taxon>Chlorophyta</taxon>
        <taxon>core chlorophytes</taxon>
        <taxon>Ulvophyceae</taxon>
        <taxon>TCBD clade</taxon>
        <taxon>Bryopsidales</taxon>
        <taxon>Ostreobineae</taxon>
        <taxon>Ostreobiaceae</taxon>
        <taxon>Ostreobium</taxon>
    </lineage>
</organism>
<dbReference type="Proteomes" id="UP000708148">
    <property type="component" value="Unassembled WGS sequence"/>
</dbReference>
<keyword evidence="4 8" id="KW-1133">Transmembrane helix</keyword>
<keyword evidence="6" id="KW-0853">WD repeat</keyword>
<dbReference type="Pfam" id="PF00520">
    <property type="entry name" value="Ion_trans"/>
    <property type="match status" value="1"/>
</dbReference>
<dbReference type="InterPro" id="IPR001680">
    <property type="entry name" value="WD40_rpt"/>
</dbReference>
<feature type="transmembrane region" description="Helical" evidence="8">
    <location>
        <begin position="1397"/>
        <end position="1414"/>
    </location>
</feature>
<protein>
    <recommendedName>
        <fullName evidence="9">Ion transport domain-containing protein</fullName>
    </recommendedName>
</protein>
<evidence type="ECO:0000256" key="3">
    <source>
        <dbReference type="ARBA" id="ARBA00022737"/>
    </source>
</evidence>
<dbReference type="Gene3D" id="1.25.40.20">
    <property type="entry name" value="Ankyrin repeat-containing domain"/>
    <property type="match status" value="1"/>
</dbReference>
<accession>A0A8S1IY04</accession>
<feature type="transmembrane region" description="Helical" evidence="8">
    <location>
        <begin position="1281"/>
        <end position="1299"/>
    </location>
</feature>
<feature type="region of interest" description="Disordered" evidence="7">
    <location>
        <begin position="105"/>
        <end position="182"/>
    </location>
</feature>
<dbReference type="EMBL" id="CAJHUC010000871">
    <property type="protein sequence ID" value="CAD7698674.1"/>
    <property type="molecule type" value="Genomic_DNA"/>
</dbReference>
<dbReference type="InterPro" id="IPR005821">
    <property type="entry name" value="Ion_trans_dom"/>
</dbReference>
<feature type="transmembrane region" description="Helical" evidence="8">
    <location>
        <begin position="1365"/>
        <end position="1385"/>
    </location>
</feature>
<feature type="transmembrane region" description="Helical" evidence="8">
    <location>
        <begin position="1434"/>
        <end position="1454"/>
    </location>
</feature>
<evidence type="ECO:0000256" key="2">
    <source>
        <dbReference type="ARBA" id="ARBA00022692"/>
    </source>
</evidence>